<dbReference type="InterPro" id="IPR027051">
    <property type="entry name" value="XdhC_Rossmann_dom"/>
</dbReference>
<feature type="compositionally biased region" description="Pro residues" evidence="1">
    <location>
        <begin position="319"/>
        <end position="329"/>
    </location>
</feature>
<name>A0ABY7K0K0_9ACTN</name>
<dbReference type="PANTHER" id="PTHR30388">
    <property type="entry name" value="ALDEHYDE OXIDOREDUCTASE MOLYBDENUM COFACTOR ASSEMBLY PROTEIN"/>
    <property type="match status" value="1"/>
</dbReference>
<organism evidence="3 4">
    <name type="scientific">Jatrophihabitans cynanchi</name>
    <dbReference type="NCBI Taxonomy" id="2944128"/>
    <lineage>
        <taxon>Bacteria</taxon>
        <taxon>Bacillati</taxon>
        <taxon>Actinomycetota</taxon>
        <taxon>Actinomycetes</taxon>
        <taxon>Jatrophihabitantales</taxon>
        <taxon>Jatrophihabitantaceae</taxon>
        <taxon>Jatrophihabitans</taxon>
    </lineage>
</organism>
<feature type="region of interest" description="Disordered" evidence="1">
    <location>
        <begin position="300"/>
        <end position="329"/>
    </location>
</feature>
<dbReference type="InterPro" id="IPR052698">
    <property type="entry name" value="MoCofactor_Util/Proc"/>
</dbReference>
<evidence type="ECO:0000313" key="3">
    <source>
        <dbReference type="EMBL" id="WAX57695.1"/>
    </source>
</evidence>
<dbReference type="Pfam" id="PF13478">
    <property type="entry name" value="XdhC_C"/>
    <property type="match status" value="1"/>
</dbReference>
<evidence type="ECO:0000256" key="1">
    <source>
        <dbReference type="SAM" id="MobiDB-lite"/>
    </source>
</evidence>
<dbReference type="Gene3D" id="3.40.50.720">
    <property type="entry name" value="NAD(P)-binding Rossmann-like Domain"/>
    <property type="match status" value="1"/>
</dbReference>
<dbReference type="EMBL" id="CP097463">
    <property type="protein sequence ID" value="WAX57695.1"/>
    <property type="molecule type" value="Genomic_DNA"/>
</dbReference>
<accession>A0ABY7K0K0</accession>
<protein>
    <submittedName>
        <fullName evidence="3">XdhC family protein</fullName>
    </submittedName>
</protein>
<evidence type="ECO:0000259" key="2">
    <source>
        <dbReference type="Pfam" id="PF13478"/>
    </source>
</evidence>
<reference evidence="3" key="1">
    <citation type="submission" date="2022-05" db="EMBL/GenBank/DDBJ databases">
        <title>Jatrophihabitans sp. SB3-54 whole genome sequence.</title>
        <authorList>
            <person name="Suh M.K."/>
            <person name="Eom M.K."/>
            <person name="Kim J.S."/>
            <person name="Kim H.S."/>
            <person name="Do H.E."/>
            <person name="Shin Y.K."/>
            <person name="Lee J.-S."/>
        </authorList>
    </citation>
    <scope>NUCLEOTIDE SEQUENCE</scope>
    <source>
        <strain evidence="3">SB3-54</strain>
    </source>
</reference>
<proteinExistence type="predicted"/>
<evidence type="ECO:0000313" key="4">
    <source>
        <dbReference type="Proteomes" id="UP001164693"/>
    </source>
</evidence>
<sequence>MDAVVRQIASWQAERRPVTVVRLLAVRGVSGHDSVPLAAFTPGEPAAGRVLSGALDALVAAPVERGQLLELKVDDAAADRCGMSCGGTAQVLVQPADELPQEAWRLIAAREPVCLVTDLDGERAAATRVFTRATIGEIAAGYSNLARLFARGTSEGAVLDGVAATAIWPVPHLVIVGDGLIADALVASAHLLGWSTEVANDAGAADQVGQLASCDGVVVLSHDRAVDGPVLAAALAGDAGYVGALGARHTQSARAEWLAAHGVTDLARVHGPAGLDLGARTPAEIAVAITAEMLAARSGRAPASLRERSGPVHDDGLNAPPPRYPLSSG</sequence>
<keyword evidence="4" id="KW-1185">Reference proteome</keyword>
<feature type="compositionally biased region" description="Basic and acidic residues" evidence="1">
    <location>
        <begin position="305"/>
        <end position="316"/>
    </location>
</feature>
<gene>
    <name evidence="3" type="ORF">M6B22_02745</name>
</gene>
<feature type="domain" description="XdhC Rossmann" evidence="2">
    <location>
        <begin position="173"/>
        <end position="293"/>
    </location>
</feature>
<dbReference type="Proteomes" id="UP001164693">
    <property type="component" value="Chromosome"/>
</dbReference>
<dbReference type="PANTHER" id="PTHR30388:SF4">
    <property type="entry name" value="MOLYBDENUM COFACTOR INSERTION CHAPERONE PAOD"/>
    <property type="match status" value="1"/>
</dbReference>
<dbReference type="RefSeq" id="WP_269444242.1">
    <property type="nucleotide sequence ID" value="NZ_CP097463.1"/>
</dbReference>